<dbReference type="GO" id="GO:0003735">
    <property type="term" value="F:structural constituent of ribosome"/>
    <property type="evidence" value="ECO:0007669"/>
    <property type="project" value="InterPro"/>
</dbReference>
<dbReference type="InterPro" id="IPR036791">
    <property type="entry name" value="Ribosomal_bL9_C_sf"/>
</dbReference>
<name>A0A6A6VCC7_9PLEO</name>
<evidence type="ECO:0000313" key="5">
    <source>
        <dbReference type="EMBL" id="KAF2747374.1"/>
    </source>
</evidence>
<keyword evidence="6" id="KW-1185">Reference proteome</keyword>
<evidence type="ECO:0000256" key="3">
    <source>
        <dbReference type="ARBA" id="ARBA00023274"/>
    </source>
</evidence>
<evidence type="ECO:0000256" key="1">
    <source>
        <dbReference type="ARBA" id="ARBA00010605"/>
    </source>
</evidence>
<dbReference type="Proteomes" id="UP000799440">
    <property type="component" value="Unassembled WGS sequence"/>
</dbReference>
<dbReference type="InterPro" id="IPR020070">
    <property type="entry name" value="Ribosomal_bL9_N"/>
</dbReference>
<dbReference type="Gene3D" id="3.40.5.10">
    <property type="entry name" value="Ribosomal protein L9, N-terminal domain"/>
    <property type="match status" value="1"/>
</dbReference>
<dbReference type="GO" id="GO:0006412">
    <property type="term" value="P:translation"/>
    <property type="evidence" value="ECO:0007669"/>
    <property type="project" value="InterPro"/>
</dbReference>
<evidence type="ECO:0000256" key="2">
    <source>
        <dbReference type="ARBA" id="ARBA00022980"/>
    </source>
</evidence>
<dbReference type="EMBL" id="MU006573">
    <property type="protein sequence ID" value="KAF2747374.1"/>
    <property type="molecule type" value="Genomic_DNA"/>
</dbReference>
<dbReference type="OrthoDB" id="5555409at2759"/>
<gene>
    <name evidence="5" type="ORF">M011DRAFT_402907</name>
</gene>
<keyword evidence="2" id="KW-0689">Ribosomal protein</keyword>
<reference evidence="5" key="1">
    <citation type="journal article" date="2020" name="Stud. Mycol.">
        <title>101 Dothideomycetes genomes: a test case for predicting lifestyles and emergence of pathogens.</title>
        <authorList>
            <person name="Haridas S."/>
            <person name="Albert R."/>
            <person name="Binder M."/>
            <person name="Bloem J."/>
            <person name="Labutti K."/>
            <person name="Salamov A."/>
            <person name="Andreopoulos B."/>
            <person name="Baker S."/>
            <person name="Barry K."/>
            <person name="Bills G."/>
            <person name="Bluhm B."/>
            <person name="Cannon C."/>
            <person name="Castanera R."/>
            <person name="Culley D."/>
            <person name="Daum C."/>
            <person name="Ezra D."/>
            <person name="Gonzalez J."/>
            <person name="Henrissat B."/>
            <person name="Kuo A."/>
            <person name="Liang C."/>
            <person name="Lipzen A."/>
            <person name="Lutzoni F."/>
            <person name="Magnuson J."/>
            <person name="Mondo S."/>
            <person name="Nolan M."/>
            <person name="Ohm R."/>
            <person name="Pangilinan J."/>
            <person name="Park H.-J."/>
            <person name="Ramirez L."/>
            <person name="Alfaro M."/>
            <person name="Sun H."/>
            <person name="Tritt A."/>
            <person name="Yoshinaga Y."/>
            <person name="Zwiers L.-H."/>
            <person name="Turgeon B."/>
            <person name="Goodwin S."/>
            <person name="Spatafora J."/>
            <person name="Crous P."/>
            <person name="Grigoriev I."/>
        </authorList>
    </citation>
    <scope>NUCLEOTIDE SEQUENCE</scope>
    <source>
        <strain evidence="5">CBS 119925</strain>
    </source>
</reference>
<keyword evidence="3" id="KW-0687">Ribonucleoprotein</keyword>
<evidence type="ECO:0000259" key="4">
    <source>
        <dbReference type="Pfam" id="PF01281"/>
    </source>
</evidence>
<dbReference type="InterPro" id="IPR036935">
    <property type="entry name" value="Ribosomal_bL9_N_sf"/>
</dbReference>
<sequence length="281" mass="31483">MASLGRSALLPQCSACTRRITQLSWAEARQPFQQQVRCKTKAARQAERDVVAVLLNDTPRYGAAGTYITLNPAIMRNKWFPQRLADYVPWQKVKQLKKDNVTIGRDPEFGVQRALQEDEVEDSELVQQRKPYVRPVEIDFISPERSMELLTTFIPPTIEFSRQRIEQDEVESKPRYGASNAADILTAAAMASKPKVSKNAIYGSVSTADVVSTIKAALSHNDEAARVVVSENDVRFVQKGADSDPTKIKELGTFKVEIKVPGAEEPLIRTVRVRARKAEEQ</sequence>
<proteinExistence type="inferred from homology"/>
<dbReference type="GO" id="GO:0005840">
    <property type="term" value="C:ribosome"/>
    <property type="evidence" value="ECO:0007669"/>
    <property type="project" value="UniProtKB-KW"/>
</dbReference>
<organism evidence="5 6">
    <name type="scientific">Sporormia fimetaria CBS 119925</name>
    <dbReference type="NCBI Taxonomy" id="1340428"/>
    <lineage>
        <taxon>Eukaryota</taxon>
        <taxon>Fungi</taxon>
        <taxon>Dikarya</taxon>
        <taxon>Ascomycota</taxon>
        <taxon>Pezizomycotina</taxon>
        <taxon>Dothideomycetes</taxon>
        <taxon>Pleosporomycetidae</taxon>
        <taxon>Pleosporales</taxon>
        <taxon>Sporormiaceae</taxon>
        <taxon>Sporormia</taxon>
    </lineage>
</organism>
<dbReference type="PANTHER" id="PTHR21368">
    <property type="entry name" value="50S RIBOSOMAL PROTEIN L9"/>
    <property type="match status" value="1"/>
</dbReference>
<dbReference type="Pfam" id="PF01281">
    <property type="entry name" value="Ribosomal_L9_N"/>
    <property type="match status" value="1"/>
</dbReference>
<dbReference type="GO" id="GO:1990904">
    <property type="term" value="C:ribonucleoprotein complex"/>
    <property type="evidence" value="ECO:0007669"/>
    <property type="project" value="UniProtKB-KW"/>
</dbReference>
<dbReference type="InterPro" id="IPR000244">
    <property type="entry name" value="Ribosomal_bL9"/>
</dbReference>
<accession>A0A6A6VCC7</accession>
<comment type="similarity">
    <text evidence="1">Belongs to the bacterial ribosomal protein bL9 family.</text>
</comment>
<dbReference type="AlphaFoldDB" id="A0A6A6VCC7"/>
<evidence type="ECO:0000313" key="6">
    <source>
        <dbReference type="Proteomes" id="UP000799440"/>
    </source>
</evidence>
<protein>
    <recommendedName>
        <fullName evidence="4">Ribosomal protein L9 domain-containing protein</fullName>
    </recommendedName>
</protein>
<feature type="domain" description="Ribosomal protein L9" evidence="4">
    <location>
        <begin position="53"/>
        <end position="96"/>
    </location>
</feature>
<dbReference type="Gene3D" id="3.10.430.100">
    <property type="entry name" value="Ribosomal protein L9, C-terminal domain"/>
    <property type="match status" value="1"/>
</dbReference>